<keyword evidence="4" id="KW-1185">Reference proteome</keyword>
<keyword evidence="1" id="KW-0472">Membrane</keyword>
<feature type="transmembrane region" description="Helical" evidence="1">
    <location>
        <begin position="12"/>
        <end position="42"/>
    </location>
</feature>
<feature type="transmembrane region" description="Helical" evidence="1">
    <location>
        <begin position="54"/>
        <end position="72"/>
    </location>
</feature>
<proteinExistence type="predicted"/>
<reference evidence="3 4" key="1">
    <citation type="submission" date="2017-06" db="EMBL/GenBank/DDBJ databases">
        <authorList>
            <person name="Kim H.J."/>
            <person name="Triplett B.A."/>
        </authorList>
    </citation>
    <scope>NUCLEOTIDE SEQUENCE [LARGE SCALE GENOMIC DNA]</scope>
    <source>
        <strain evidence="3 4">DSM 22179</strain>
    </source>
</reference>
<gene>
    <name evidence="3" type="ORF">SAMN05445756_2098</name>
</gene>
<protein>
    <recommendedName>
        <fullName evidence="2">DUF4126 domain-containing protein</fullName>
    </recommendedName>
</protein>
<feature type="domain" description="DUF4126" evidence="2">
    <location>
        <begin position="18"/>
        <end position="197"/>
    </location>
</feature>
<feature type="transmembrane region" description="Helical" evidence="1">
    <location>
        <begin position="164"/>
        <end position="195"/>
    </location>
</feature>
<keyword evidence="1" id="KW-0812">Transmembrane</keyword>
<feature type="transmembrane region" description="Helical" evidence="1">
    <location>
        <begin position="120"/>
        <end position="138"/>
    </location>
</feature>
<evidence type="ECO:0000259" key="2">
    <source>
        <dbReference type="Pfam" id="PF13548"/>
    </source>
</evidence>
<accession>A0A212U644</accession>
<dbReference type="Proteomes" id="UP000198122">
    <property type="component" value="Unassembled WGS sequence"/>
</dbReference>
<dbReference type="Pfam" id="PF13548">
    <property type="entry name" value="DUF4126"/>
    <property type="match status" value="1"/>
</dbReference>
<keyword evidence="1" id="KW-1133">Transmembrane helix</keyword>
<dbReference type="EMBL" id="FYEZ01000003">
    <property type="protein sequence ID" value="SNC73697.1"/>
    <property type="molecule type" value="Genomic_DNA"/>
</dbReference>
<organism evidence="3 4">
    <name type="scientific">Kytococcus aerolatus</name>
    <dbReference type="NCBI Taxonomy" id="592308"/>
    <lineage>
        <taxon>Bacteria</taxon>
        <taxon>Bacillati</taxon>
        <taxon>Actinomycetota</taxon>
        <taxon>Actinomycetes</taxon>
        <taxon>Micrococcales</taxon>
        <taxon>Kytococcaceae</taxon>
        <taxon>Kytococcus</taxon>
    </lineage>
</organism>
<name>A0A212U644_9MICO</name>
<dbReference type="InterPro" id="IPR025196">
    <property type="entry name" value="DUF4126"/>
</dbReference>
<feature type="transmembrane region" description="Helical" evidence="1">
    <location>
        <begin position="92"/>
        <end position="108"/>
    </location>
</feature>
<evidence type="ECO:0000256" key="1">
    <source>
        <dbReference type="SAM" id="Phobius"/>
    </source>
</evidence>
<evidence type="ECO:0000313" key="3">
    <source>
        <dbReference type="EMBL" id="SNC73697.1"/>
    </source>
</evidence>
<dbReference type="AlphaFoldDB" id="A0A212U644"/>
<sequence length="223" mass="23824">MGREPVPLVPGVPVLAALTGLGLSAAAGLNAYVPFLIVALFARYTDLVRLPADFAWIESWWAIGGAGLLLILEVTVDKVAVVDHLNDAVGTFVRPMTGGLIFAATSAAESIDNSAWMAEHPWVGVIAGIIVAGLVHSGKASARPMVNTATLGTGTPVVSAAEDVAAISLSLVAVMAPLFVLVALLVLLWVAWWAWRRYRRMRDRREDLAVPARDERLVTRRVL</sequence>
<evidence type="ECO:0000313" key="4">
    <source>
        <dbReference type="Proteomes" id="UP000198122"/>
    </source>
</evidence>